<proteinExistence type="predicted"/>
<evidence type="ECO:0000313" key="2">
    <source>
        <dbReference type="Proteomes" id="UP000198844"/>
    </source>
</evidence>
<dbReference type="AlphaFoldDB" id="A0A1I7ELQ2"/>
<reference evidence="1 2" key="1">
    <citation type="submission" date="2016-10" db="EMBL/GenBank/DDBJ databases">
        <authorList>
            <person name="de Groot N.N."/>
        </authorList>
    </citation>
    <scope>NUCLEOTIDE SEQUENCE [LARGE SCALE GENOMIC DNA]</scope>
    <source>
        <strain evidence="1 2">LMG 27731</strain>
    </source>
</reference>
<dbReference type="Proteomes" id="UP000198844">
    <property type="component" value="Unassembled WGS sequence"/>
</dbReference>
<dbReference type="EMBL" id="FPBH01000030">
    <property type="protein sequence ID" value="SFU24825.1"/>
    <property type="molecule type" value="Genomic_DNA"/>
</dbReference>
<organism evidence="1 2">
    <name type="scientific">Paraburkholderia aspalathi</name>
    <dbReference type="NCBI Taxonomy" id="1324617"/>
    <lineage>
        <taxon>Bacteria</taxon>
        <taxon>Pseudomonadati</taxon>
        <taxon>Pseudomonadota</taxon>
        <taxon>Betaproteobacteria</taxon>
        <taxon>Burkholderiales</taxon>
        <taxon>Burkholderiaceae</taxon>
        <taxon>Paraburkholderia</taxon>
    </lineage>
</organism>
<gene>
    <name evidence="1" type="ORF">SAMN05192563_103021</name>
</gene>
<sequence length="66" mass="6456">MAALGSGGIGVKEISNDPSQQFVDAIDSMLGDRSDDVAQVSPGIKAIKFGGAGQCADSGAAFAAAI</sequence>
<name>A0A1I7ELQ2_9BURK</name>
<accession>A0A1I7ELQ2</accession>
<protein>
    <submittedName>
        <fullName evidence="1">Uncharacterized protein</fullName>
    </submittedName>
</protein>
<evidence type="ECO:0000313" key="1">
    <source>
        <dbReference type="EMBL" id="SFU24825.1"/>
    </source>
</evidence>